<dbReference type="AlphaFoldDB" id="A0A7K4HRN4"/>
<evidence type="ECO:0000313" key="2">
    <source>
        <dbReference type="EMBL" id="NVO67943.1"/>
    </source>
</evidence>
<keyword evidence="1" id="KW-0472">Membrane</keyword>
<dbReference type="RefSeq" id="WP_176789642.1">
    <property type="nucleotide sequence ID" value="NZ_JABXWR010000002.1"/>
</dbReference>
<feature type="transmembrane region" description="Helical" evidence="1">
    <location>
        <begin position="115"/>
        <end position="136"/>
    </location>
</feature>
<feature type="transmembrane region" description="Helical" evidence="1">
    <location>
        <begin position="142"/>
        <end position="167"/>
    </location>
</feature>
<keyword evidence="3" id="KW-1185">Reference proteome</keyword>
<feature type="transmembrane region" description="Helical" evidence="1">
    <location>
        <begin position="206"/>
        <end position="229"/>
    </location>
</feature>
<proteinExistence type="predicted"/>
<feature type="transmembrane region" description="Helical" evidence="1">
    <location>
        <begin position="20"/>
        <end position="43"/>
    </location>
</feature>
<feature type="transmembrane region" description="Helical" evidence="1">
    <location>
        <begin position="304"/>
        <end position="326"/>
    </location>
</feature>
<feature type="transmembrane region" description="Helical" evidence="1">
    <location>
        <begin position="55"/>
        <end position="76"/>
    </location>
</feature>
<feature type="transmembrane region" description="Helical" evidence="1">
    <location>
        <begin position="174"/>
        <end position="194"/>
    </location>
</feature>
<feature type="transmembrane region" description="Helical" evidence="1">
    <location>
        <begin position="347"/>
        <end position="367"/>
    </location>
</feature>
<name>A0A7K4HRN4_9EURY</name>
<protein>
    <submittedName>
        <fullName evidence="2">Uncharacterized protein</fullName>
    </submittedName>
</protein>
<dbReference type="OrthoDB" id="107643at2157"/>
<keyword evidence="1" id="KW-0812">Transmembrane</keyword>
<feature type="transmembrane region" description="Helical" evidence="1">
    <location>
        <begin position="409"/>
        <end position="427"/>
    </location>
</feature>
<evidence type="ECO:0000256" key="1">
    <source>
        <dbReference type="SAM" id="Phobius"/>
    </source>
</evidence>
<evidence type="ECO:0000313" key="3">
    <source>
        <dbReference type="Proteomes" id="UP000570823"/>
    </source>
</evidence>
<dbReference type="EMBL" id="JABXWR010000002">
    <property type="protein sequence ID" value="NVO67943.1"/>
    <property type="molecule type" value="Genomic_DNA"/>
</dbReference>
<sequence length="464" mass="49955">MLELFVGMMKEEWRVHATMFGSLSFALYPVLIFAIAFMGSFLLPLIRPLLPFGDLALLTHALFLLFGLMIGAFGLLMNEVMERRFGEASTLAYAARTLPIPEWLLFTTFVVKDTVYYFALWVLPFVAGFALASPFVGVPLAVPALLLLTLSLSFLTGLAAAFFLSTVYTRSKRLFAAVLVLLAAAAGAAHLAALPLFLPPALFRSFSWGTLLAAFALVLVPAALAVALVRPGSAARAKRHADLLTPLSRRLALFPHPALAAKDCIDLVRSGSAVGQTIFSFLLPLGVIWFFLSLLGPFLPASGILLLFAALTGVIASTIYIWLTMFETFGPYACLPLGVADLLKSKISSFAVLQAIPAAFIVTVTLLAGEAAYLLPALVFCLAVSFYGLAVTIYLTGLSPSVLLYDPRVLVLYLSAIGVPLVALIALSFMNPWYAMLSPMLPAAGCWIVQRGFVKWEGREVAGF</sequence>
<feature type="transmembrane region" description="Helical" evidence="1">
    <location>
        <begin position="373"/>
        <end position="397"/>
    </location>
</feature>
<keyword evidence="1" id="KW-1133">Transmembrane helix</keyword>
<dbReference type="Proteomes" id="UP000570823">
    <property type="component" value="Unassembled WGS sequence"/>
</dbReference>
<feature type="transmembrane region" description="Helical" evidence="1">
    <location>
        <begin position="278"/>
        <end position="298"/>
    </location>
</feature>
<accession>A0A7K4HRN4</accession>
<organism evidence="2 3">
    <name type="scientific">Methanofollis tationis</name>
    <dbReference type="NCBI Taxonomy" id="81417"/>
    <lineage>
        <taxon>Archaea</taxon>
        <taxon>Methanobacteriati</taxon>
        <taxon>Methanobacteriota</taxon>
        <taxon>Stenosarchaea group</taxon>
        <taxon>Methanomicrobia</taxon>
        <taxon>Methanomicrobiales</taxon>
        <taxon>Methanomicrobiaceae</taxon>
        <taxon>Methanofollis</taxon>
    </lineage>
</organism>
<gene>
    <name evidence="2" type="ORF">HWN36_11665</name>
</gene>
<comment type="caution">
    <text evidence="2">The sequence shown here is derived from an EMBL/GenBank/DDBJ whole genome shotgun (WGS) entry which is preliminary data.</text>
</comment>
<reference evidence="2 3" key="1">
    <citation type="submission" date="2020-06" db="EMBL/GenBank/DDBJ databases">
        <title>Methanofollis fontis sp. nov., a methanogen isolated from marine sediments near a cold seep at Four-Way Closure Ridge offshore southwestern Taiwan.</title>
        <authorList>
            <person name="Chen S.-C."/>
            <person name="Teng N.-H."/>
            <person name="Lin Y.-S."/>
            <person name="Lai M.-C."/>
            <person name="Chen H.-H."/>
            <person name="Wang C.-C."/>
        </authorList>
    </citation>
    <scope>NUCLEOTIDE SEQUENCE [LARGE SCALE GENOMIC DNA]</scope>
    <source>
        <strain evidence="2 3">DSM 2702</strain>
    </source>
</reference>